<gene>
    <name evidence="1" type="ORF">H6A01_07275</name>
</gene>
<keyword evidence="2" id="KW-1185">Reference proteome</keyword>
<proteinExistence type="predicted"/>
<evidence type="ECO:0000313" key="1">
    <source>
        <dbReference type="EMBL" id="MBM6913117.1"/>
    </source>
</evidence>
<dbReference type="RefSeq" id="WP_205088097.1">
    <property type="nucleotide sequence ID" value="NZ_CALXQD010000008.1"/>
</dbReference>
<accession>A0ABS2GH18</accession>
<dbReference type="EMBL" id="JACJLA010000012">
    <property type="protein sequence ID" value="MBM6913117.1"/>
    <property type="molecule type" value="Genomic_DNA"/>
</dbReference>
<evidence type="ECO:0000313" key="2">
    <source>
        <dbReference type="Proteomes" id="UP000707138"/>
    </source>
</evidence>
<organism evidence="1 2">
    <name type="scientific">Veillonella magna</name>
    <dbReference type="NCBI Taxonomy" id="464322"/>
    <lineage>
        <taxon>Bacteria</taxon>
        <taxon>Bacillati</taxon>
        <taxon>Bacillota</taxon>
        <taxon>Negativicutes</taxon>
        <taxon>Veillonellales</taxon>
        <taxon>Veillonellaceae</taxon>
        <taxon>Veillonella</taxon>
    </lineage>
</organism>
<reference evidence="1 2" key="1">
    <citation type="journal article" date="2021" name="Sci. Rep.">
        <title>The distribution of antibiotic resistance genes in chicken gut microbiota commensals.</title>
        <authorList>
            <person name="Juricova H."/>
            <person name="Matiasovicova J."/>
            <person name="Kubasova T."/>
            <person name="Cejkova D."/>
            <person name="Rychlik I."/>
        </authorList>
    </citation>
    <scope>NUCLEOTIDE SEQUENCE [LARGE SCALE GENOMIC DNA]</scope>
    <source>
        <strain evidence="1 2">An537</strain>
    </source>
</reference>
<protein>
    <submittedName>
        <fullName evidence="1">Uncharacterized protein</fullName>
    </submittedName>
</protein>
<comment type="caution">
    <text evidence="1">The sequence shown here is derived from an EMBL/GenBank/DDBJ whole genome shotgun (WGS) entry which is preliminary data.</text>
</comment>
<name>A0ABS2GH18_9FIRM</name>
<dbReference type="Proteomes" id="UP000707138">
    <property type="component" value="Unassembled WGS sequence"/>
</dbReference>
<sequence>MIVHVVNVKKNILSAMSGVTAVMMLQKDKAQIVAGRNIYIVSDLLRIEKSDGDVLNLIVDTVTFRLKMQRIERF</sequence>